<name>A0ABN3QB34_9ACTN</name>
<gene>
    <name evidence="2" type="ORF">GCM10010307_05350</name>
</gene>
<evidence type="ECO:0000313" key="2">
    <source>
        <dbReference type="EMBL" id="GAA2621489.1"/>
    </source>
</evidence>
<sequence>MSGNQRRRQRRLKRQWLEQEACRAALVAREQRLAELLPEARPATEPLVVGAGWFGRGVATAIAGSYLLWGSEPDTSTSVGDWISLAWGLLFGILLCCRVAMWRIAADAGGLWIRRFGRVRRLPWDRIRMIELHRDGTLNFAVDNDESSTILGAFVPPLLQGRLRIPPTGRETADRLALMARHPELRPTGEIPGREVGLPLAVWALVALGVLAADWFLLD</sequence>
<accession>A0ABN3QB34</accession>
<evidence type="ECO:0000256" key="1">
    <source>
        <dbReference type="SAM" id="Phobius"/>
    </source>
</evidence>
<dbReference type="EMBL" id="BAAASJ010000005">
    <property type="protein sequence ID" value="GAA2621489.1"/>
    <property type="molecule type" value="Genomic_DNA"/>
</dbReference>
<dbReference type="RefSeq" id="WP_344387198.1">
    <property type="nucleotide sequence ID" value="NZ_BAAASJ010000005.1"/>
</dbReference>
<evidence type="ECO:0008006" key="4">
    <source>
        <dbReference type="Google" id="ProtNLM"/>
    </source>
</evidence>
<keyword evidence="1" id="KW-0812">Transmembrane</keyword>
<keyword evidence="1" id="KW-1133">Transmembrane helix</keyword>
<feature type="transmembrane region" description="Helical" evidence="1">
    <location>
        <begin position="47"/>
        <end position="69"/>
    </location>
</feature>
<keyword evidence="1" id="KW-0472">Membrane</keyword>
<organism evidence="2 3">
    <name type="scientific">Streptomyces vastus</name>
    <dbReference type="NCBI Taxonomy" id="285451"/>
    <lineage>
        <taxon>Bacteria</taxon>
        <taxon>Bacillati</taxon>
        <taxon>Actinomycetota</taxon>
        <taxon>Actinomycetes</taxon>
        <taxon>Kitasatosporales</taxon>
        <taxon>Streptomycetaceae</taxon>
        <taxon>Streptomyces</taxon>
    </lineage>
</organism>
<evidence type="ECO:0000313" key="3">
    <source>
        <dbReference type="Proteomes" id="UP001500151"/>
    </source>
</evidence>
<keyword evidence="3" id="KW-1185">Reference proteome</keyword>
<proteinExistence type="predicted"/>
<feature type="transmembrane region" description="Helical" evidence="1">
    <location>
        <begin position="89"/>
        <end position="113"/>
    </location>
</feature>
<comment type="caution">
    <text evidence="2">The sequence shown here is derived from an EMBL/GenBank/DDBJ whole genome shotgun (WGS) entry which is preliminary data.</text>
</comment>
<feature type="transmembrane region" description="Helical" evidence="1">
    <location>
        <begin position="196"/>
        <end position="218"/>
    </location>
</feature>
<protein>
    <recommendedName>
        <fullName evidence="4">PH domain-containing protein</fullName>
    </recommendedName>
</protein>
<reference evidence="2 3" key="1">
    <citation type="journal article" date="2019" name="Int. J. Syst. Evol. Microbiol.">
        <title>The Global Catalogue of Microorganisms (GCM) 10K type strain sequencing project: providing services to taxonomists for standard genome sequencing and annotation.</title>
        <authorList>
            <consortium name="The Broad Institute Genomics Platform"/>
            <consortium name="The Broad Institute Genome Sequencing Center for Infectious Disease"/>
            <person name="Wu L."/>
            <person name="Ma J."/>
        </authorList>
    </citation>
    <scope>NUCLEOTIDE SEQUENCE [LARGE SCALE GENOMIC DNA]</scope>
    <source>
        <strain evidence="2 3">JCM 4524</strain>
    </source>
</reference>
<dbReference type="Proteomes" id="UP001500151">
    <property type="component" value="Unassembled WGS sequence"/>
</dbReference>